<organism evidence="2 3">
    <name type="scientific">Saponaria officinalis</name>
    <name type="common">Common soapwort</name>
    <name type="synonym">Lychnis saponaria</name>
    <dbReference type="NCBI Taxonomy" id="3572"/>
    <lineage>
        <taxon>Eukaryota</taxon>
        <taxon>Viridiplantae</taxon>
        <taxon>Streptophyta</taxon>
        <taxon>Embryophyta</taxon>
        <taxon>Tracheophyta</taxon>
        <taxon>Spermatophyta</taxon>
        <taxon>Magnoliopsida</taxon>
        <taxon>eudicotyledons</taxon>
        <taxon>Gunneridae</taxon>
        <taxon>Pentapetalae</taxon>
        <taxon>Caryophyllales</taxon>
        <taxon>Caryophyllaceae</taxon>
        <taxon>Caryophylleae</taxon>
        <taxon>Saponaria</taxon>
    </lineage>
</organism>
<dbReference type="Proteomes" id="UP001443914">
    <property type="component" value="Unassembled WGS sequence"/>
</dbReference>
<feature type="region of interest" description="Disordered" evidence="1">
    <location>
        <begin position="1"/>
        <end position="23"/>
    </location>
</feature>
<keyword evidence="3" id="KW-1185">Reference proteome</keyword>
<reference evidence="2" key="1">
    <citation type="submission" date="2024-03" db="EMBL/GenBank/DDBJ databases">
        <title>WGS assembly of Saponaria officinalis var. Norfolk2.</title>
        <authorList>
            <person name="Jenkins J."/>
            <person name="Shu S."/>
            <person name="Grimwood J."/>
            <person name="Barry K."/>
            <person name="Goodstein D."/>
            <person name="Schmutz J."/>
            <person name="Leebens-Mack J."/>
            <person name="Osbourn A."/>
        </authorList>
    </citation>
    <scope>NUCLEOTIDE SEQUENCE [LARGE SCALE GENOMIC DNA]</scope>
    <source>
        <strain evidence="2">JIC</strain>
    </source>
</reference>
<protein>
    <submittedName>
        <fullName evidence="2">Uncharacterized protein</fullName>
    </submittedName>
</protein>
<evidence type="ECO:0000313" key="3">
    <source>
        <dbReference type="Proteomes" id="UP001443914"/>
    </source>
</evidence>
<comment type="caution">
    <text evidence="2">The sequence shown here is derived from an EMBL/GenBank/DDBJ whole genome shotgun (WGS) entry which is preliminary data.</text>
</comment>
<dbReference type="EMBL" id="JBDFQZ010000003">
    <property type="protein sequence ID" value="KAK9742970.1"/>
    <property type="molecule type" value="Genomic_DNA"/>
</dbReference>
<name>A0AAW1M9R9_SAPOF</name>
<proteinExistence type="predicted"/>
<accession>A0AAW1M9R9</accession>
<dbReference type="PANTHER" id="PTHR36045">
    <property type="entry name" value="OS04G0558500 PROTEIN"/>
    <property type="match status" value="1"/>
</dbReference>
<gene>
    <name evidence="2" type="ORF">RND81_03G208500</name>
</gene>
<evidence type="ECO:0000313" key="2">
    <source>
        <dbReference type="EMBL" id="KAK9742970.1"/>
    </source>
</evidence>
<sequence length="147" mass="16453">MATQLRLSESTRSTTMSEEEEDEEEKLVVEEVTKMADIVMEYRSTLPHHLNSTLSSLFVSLRSSLSLSSDLDFFLGEESCSGNSNRESAAANGETTTADVKLINEKICCNISALPKVLKRMNECISRIDRFVSPDEIVHPTFKRKTS</sequence>
<evidence type="ECO:0000256" key="1">
    <source>
        <dbReference type="SAM" id="MobiDB-lite"/>
    </source>
</evidence>
<dbReference type="AlphaFoldDB" id="A0AAW1M9R9"/>
<dbReference type="PANTHER" id="PTHR36045:SF2">
    <property type="entry name" value="OS04G0558500 PROTEIN"/>
    <property type="match status" value="1"/>
</dbReference>